<dbReference type="EMBL" id="LCQD01000025">
    <property type="protein sequence ID" value="KKW11144.1"/>
    <property type="molecule type" value="Genomic_DNA"/>
</dbReference>
<keyword evidence="1" id="KW-1133">Transmembrane helix</keyword>
<accession>A0A0G1YXT4</accession>
<evidence type="ECO:0000313" key="2">
    <source>
        <dbReference type="EMBL" id="KKW11144.1"/>
    </source>
</evidence>
<evidence type="ECO:0000313" key="3">
    <source>
        <dbReference type="Proteomes" id="UP000034588"/>
    </source>
</evidence>
<sequence>MSPRESFSRADLFNFFGALIQGGFVYSLITDLGFAVPDDSGERPKSAFRPGWIESQIPDRGPFIKAQASGHADYLRNMATHPLLRKVFHLAFTDLVKPRVKKQKRPTLQETITAHVGYAARSLQQMYGYASVSDVTHVMFMSLAGVHSNFFSNGDVRHQFGAPIDFKHDDRSRFTIAPYEHNIPVVVKGDGSRGFDYDKMMHFSNFAFLTHQFWYANEYNLPEAREIPNFARIYTSFGSTPLEKAKRLAMLGQYMWETYETKRWIDGMV</sequence>
<proteinExistence type="predicted"/>
<protein>
    <submittedName>
        <fullName evidence="2">Uncharacterized protein</fullName>
    </submittedName>
</protein>
<name>A0A0G1YXT4_9BACT</name>
<keyword evidence="1" id="KW-0472">Membrane</keyword>
<keyword evidence="1" id="KW-0812">Transmembrane</keyword>
<feature type="transmembrane region" description="Helical" evidence="1">
    <location>
        <begin position="12"/>
        <end position="36"/>
    </location>
</feature>
<comment type="caution">
    <text evidence="2">The sequence shown here is derived from an EMBL/GenBank/DDBJ whole genome shotgun (WGS) entry which is preliminary data.</text>
</comment>
<evidence type="ECO:0000256" key="1">
    <source>
        <dbReference type="SAM" id="Phobius"/>
    </source>
</evidence>
<dbReference type="AlphaFoldDB" id="A0A0G1YXT4"/>
<organism evidence="2 3">
    <name type="scientific">Candidatus Gottesmanbacteria bacterium GW2011_GWB1_49_7</name>
    <dbReference type="NCBI Taxonomy" id="1618448"/>
    <lineage>
        <taxon>Bacteria</taxon>
        <taxon>Candidatus Gottesmaniibacteriota</taxon>
    </lineage>
</organism>
<feature type="non-terminal residue" evidence="2">
    <location>
        <position position="269"/>
    </location>
</feature>
<gene>
    <name evidence="2" type="ORF">UY48_C0025G0013</name>
</gene>
<dbReference type="Proteomes" id="UP000034588">
    <property type="component" value="Unassembled WGS sequence"/>
</dbReference>
<reference evidence="2 3" key="1">
    <citation type="journal article" date="2015" name="Nature">
        <title>rRNA introns, odd ribosomes, and small enigmatic genomes across a large radiation of phyla.</title>
        <authorList>
            <person name="Brown C.T."/>
            <person name="Hug L.A."/>
            <person name="Thomas B.C."/>
            <person name="Sharon I."/>
            <person name="Castelle C.J."/>
            <person name="Singh A."/>
            <person name="Wilkins M.J."/>
            <person name="Williams K.H."/>
            <person name="Banfield J.F."/>
        </authorList>
    </citation>
    <scope>NUCLEOTIDE SEQUENCE [LARGE SCALE GENOMIC DNA]</scope>
</reference>